<evidence type="ECO:0000256" key="1">
    <source>
        <dbReference type="ARBA" id="ARBA00004127"/>
    </source>
</evidence>
<feature type="non-terminal residue" evidence="7">
    <location>
        <position position="138"/>
    </location>
</feature>
<evidence type="ECO:0000256" key="5">
    <source>
        <dbReference type="SAM" id="Phobius"/>
    </source>
</evidence>
<dbReference type="AlphaFoldDB" id="A0A816BW46"/>
<dbReference type="Proteomes" id="UP000663870">
    <property type="component" value="Unassembled WGS sequence"/>
</dbReference>
<feature type="region of interest" description="Disordered" evidence="4">
    <location>
        <begin position="85"/>
        <end position="117"/>
    </location>
</feature>
<evidence type="ECO:0000313" key="8">
    <source>
        <dbReference type="Proteomes" id="UP000663870"/>
    </source>
</evidence>
<feature type="transmembrane region" description="Helical" evidence="5">
    <location>
        <begin position="6"/>
        <end position="25"/>
    </location>
</feature>
<dbReference type="GO" id="GO:0005765">
    <property type="term" value="C:lysosomal membrane"/>
    <property type="evidence" value="ECO:0007669"/>
    <property type="project" value="UniProtKB-SubCell"/>
</dbReference>
<dbReference type="EMBL" id="CAJNOL010006189">
    <property type="protein sequence ID" value="CAF1615171.1"/>
    <property type="molecule type" value="Genomic_DNA"/>
</dbReference>
<evidence type="ECO:0000256" key="4">
    <source>
        <dbReference type="SAM" id="MobiDB-lite"/>
    </source>
</evidence>
<dbReference type="PANTHER" id="PTHR45981">
    <property type="entry name" value="LD02310P"/>
    <property type="match status" value="1"/>
</dbReference>
<dbReference type="Proteomes" id="UP000663854">
    <property type="component" value="Unassembled WGS sequence"/>
</dbReference>
<evidence type="ECO:0000256" key="3">
    <source>
        <dbReference type="ARBA" id="ARBA00004656"/>
    </source>
</evidence>
<gene>
    <name evidence="7" type="ORF">JXQ802_LOCUS49884</name>
    <name evidence="6" type="ORF">PYM288_LOCUS33747</name>
</gene>
<dbReference type="EMBL" id="CAJNOH010004737">
    <property type="protein sequence ID" value="CAF1378802.1"/>
    <property type="molecule type" value="Genomic_DNA"/>
</dbReference>
<comment type="caution">
    <text evidence="7">The sequence shown here is derived from an EMBL/GenBank/DDBJ whole genome shotgun (WGS) entry which is preliminary data.</text>
</comment>
<feature type="compositionally biased region" description="Low complexity" evidence="4">
    <location>
        <begin position="85"/>
        <end position="110"/>
    </location>
</feature>
<organism evidence="7 8">
    <name type="scientific">Rotaria sordida</name>
    <dbReference type="NCBI Taxonomy" id="392033"/>
    <lineage>
        <taxon>Eukaryota</taxon>
        <taxon>Metazoa</taxon>
        <taxon>Spiralia</taxon>
        <taxon>Gnathifera</taxon>
        <taxon>Rotifera</taxon>
        <taxon>Eurotatoria</taxon>
        <taxon>Bdelloidea</taxon>
        <taxon>Philodinida</taxon>
        <taxon>Philodinidae</taxon>
        <taxon>Rotaria</taxon>
    </lineage>
</organism>
<keyword evidence="5" id="KW-0472">Membrane</keyword>
<proteinExistence type="predicted"/>
<accession>A0A816BW46</accession>
<dbReference type="GO" id="GO:0005768">
    <property type="term" value="C:endosome"/>
    <property type="evidence" value="ECO:0007669"/>
    <property type="project" value="UniProtKB-SubCell"/>
</dbReference>
<evidence type="ECO:0000313" key="6">
    <source>
        <dbReference type="EMBL" id="CAF1378802.1"/>
    </source>
</evidence>
<protein>
    <submittedName>
        <fullName evidence="7">Uncharacterized protein</fullName>
    </submittedName>
</protein>
<keyword evidence="5" id="KW-1133">Transmembrane helix</keyword>
<comment type="subcellular location">
    <subcellularLocation>
        <location evidence="1">Endomembrane system</location>
        <topology evidence="1">Multi-pass membrane protein</topology>
    </subcellularLocation>
    <subcellularLocation>
        <location evidence="2">Endosome</location>
    </subcellularLocation>
    <subcellularLocation>
        <location evidence="3">Lysosome membrane</location>
    </subcellularLocation>
</comment>
<sequence length="138" mass="16066">WPFWTKLIIVAVGFTGGLIFLYVQCKMYLQLCIRWRQFNQRIVIHSRNEERHGGVMLSGTKNSNNNRDNCIVTVLDANDLPPLNSNTSSIGTTGNNTTIQFDSSSSTSINRNRRHQDNNHRRFLHRFFIFHRLNQSQT</sequence>
<keyword evidence="5" id="KW-0812">Transmembrane</keyword>
<evidence type="ECO:0000313" key="7">
    <source>
        <dbReference type="EMBL" id="CAF1615171.1"/>
    </source>
</evidence>
<name>A0A816BW46_9BILA</name>
<reference evidence="7" key="1">
    <citation type="submission" date="2021-02" db="EMBL/GenBank/DDBJ databases">
        <authorList>
            <person name="Nowell W R."/>
        </authorList>
    </citation>
    <scope>NUCLEOTIDE SEQUENCE</scope>
</reference>
<keyword evidence="8" id="KW-1185">Reference proteome</keyword>
<evidence type="ECO:0000256" key="2">
    <source>
        <dbReference type="ARBA" id="ARBA00004177"/>
    </source>
</evidence>